<proteinExistence type="predicted"/>
<feature type="compositionally biased region" description="Basic and acidic residues" evidence="1">
    <location>
        <begin position="162"/>
        <end position="174"/>
    </location>
</feature>
<dbReference type="KEGG" id="ftj:FTUN_7006"/>
<evidence type="ECO:0000256" key="1">
    <source>
        <dbReference type="SAM" id="MobiDB-lite"/>
    </source>
</evidence>
<feature type="compositionally biased region" description="Pro residues" evidence="1">
    <location>
        <begin position="146"/>
        <end position="157"/>
    </location>
</feature>
<accession>A0A6M5Z0R5</accession>
<organism evidence="2 3">
    <name type="scientific">Frigoriglobus tundricola</name>
    <dbReference type="NCBI Taxonomy" id="2774151"/>
    <lineage>
        <taxon>Bacteria</taxon>
        <taxon>Pseudomonadati</taxon>
        <taxon>Planctomycetota</taxon>
        <taxon>Planctomycetia</taxon>
        <taxon>Gemmatales</taxon>
        <taxon>Gemmataceae</taxon>
        <taxon>Frigoriglobus</taxon>
    </lineage>
</organism>
<keyword evidence="3" id="KW-1185">Reference proteome</keyword>
<evidence type="ECO:0000313" key="2">
    <source>
        <dbReference type="EMBL" id="QJW99394.1"/>
    </source>
</evidence>
<feature type="region of interest" description="Disordered" evidence="1">
    <location>
        <begin position="1"/>
        <end position="48"/>
    </location>
</feature>
<dbReference type="Proteomes" id="UP000503447">
    <property type="component" value="Chromosome"/>
</dbReference>
<sequence length="199" mass="20378">MRRFDWRVPPLNRYQSSGGRHRERSVPDHVFGRASRSRRRPGGARGPAAPVVVSGTGCTNCGAPAYSSGCCGSKPSILDKIKSKIGSRSHGCGCAPVADPCNTCATASYRPNLLDSLKGRWGAKKCGPSCDPCGSAVSGCATPLPPGAAPAAPPSTNTPPKEMPKEAPKTKEKTGGNVSGIPQPLPPVTGAGLTGTSPY</sequence>
<evidence type="ECO:0000313" key="3">
    <source>
        <dbReference type="Proteomes" id="UP000503447"/>
    </source>
</evidence>
<dbReference type="AlphaFoldDB" id="A0A6M5Z0R5"/>
<reference evidence="3" key="1">
    <citation type="submission" date="2020-05" db="EMBL/GenBank/DDBJ databases">
        <title>Frigoriglobus tundricola gen. nov., sp. nov., a psychrotolerant cellulolytic planctomycete of the family Gemmataceae with two divergent copies of 16S rRNA gene.</title>
        <authorList>
            <person name="Kulichevskaya I.S."/>
            <person name="Ivanova A.A."/>
            <person name="Naumoff D.G."/>
            <person name="Beletsky A.V."/>
            <person name="Rijpstra W.I.C."/>
            <person name="Sinninghe Damste J.S."/>
            <person name="Mardanov A.V."/>
            <person name="Ravin N.V."/>
            <person name="Dedysh S.N."/>
        </authorList>
    </citation>
    <scope>NUCLEOTIDE SEQUENCE [LARGE SCALE GENOMIC DNA]</scope>
    <source>
        <strain evidence="3">PL17</strain>
    </source>
</reference>
<dbReference type="EMBL" id="CP053452">
    <property type="protein sequence ID" value="QJW99394.1"/>
    <property type="molecule type" value="Genomic_DNA"/>
</dbReference>
<name>A0A6M5Z0R5_9BACT</name>
<protein>
    <submittedName>
        <fullName evidence="2">Uncharacterized protein</fullName>
    </submittedName>
</protein>
<feature type="region of interest" description="Disordered" evidence="1">
    <location>
        <begin position="146"/>
        <end position="199"/>
    </location>
</feature>
<gene>
    <name evidence="2" type="ORF">FTUN_7006</name>
</gene>